<organism evidence="1 2">
    <name type="scientific">Bradyrhizobium quebecense</name>
    <dbReference type="NCBI Taxonomy" id="2748629"/>
    <lineage>
        <taxon>Bacteria</taxon>
        <taxon>Pseudomonadati</taxon>
        <taxon>Pseudomonadota</taxon>
        <taxon>Alphaproteobacteria</taxon>
        <taxon>Hyphomicrobiales</taxon>
        <taxon>Nitrobacteraceae</taxon>
        <taxon>Bradyrhizobium</taxon>
    </lineage>
</organism>
<proteinExistence type="predicted"/>
<dbReference type="Proteomes" id="UP000692816">
    <property type="component" value="Chromosome"/>
</dbReference>
<evidence type="ECO:0000313" key="2">
    <source>
        <dbReference type="Proteomes" id="UP000692816"/>
    </source>
</evidence>
<sequence length="83" mass="8721">MVKTLSALAVLALLGASVALLPGFAPTVEASEVTMLGKSDRLEVRTLGPNCSTQTWPDFASVCLRMSGSTAKISEARLVTARR</sequence>
<accession>A0ACD3V5S5</accession>
<protein>
    <submittedName>
        <fullName evidence="1">Uncharacterized protein</fullName>
    </submittedName>
</protein>
<evidence type="ECO:0000313" key="1">
    <source>
        <dbReference type="EMBL" id="UGY01781.1"/>
    </source>
</evidence>
<keyword evidence="2" id="KW-1185">Reference proteome</keyword>
<reference evidence="1 2" key="1">
    <citation type="journal article" date="2021" name="Int. J. Syst. Evol. Microbiol.">
        <title>Bradyrhizobium septentrionale sp. nov. (sv. septentrionale) and Bradyrhizobium quebecense sp. nov. (sv. septentrionale) associated with legumes native to Canada possess rearranged symbiosis genes and numerous insertion sequences.</title>
        <authorList>
            <person name="Bromfield E.S.P."/>
            <person name="Cloutier S."/>
        </authorList>
    </citation>
    <scope>NUCLEOTIDE SEQUENCE [LARGE SCALE GENOMIC DNA]</scope>
    <source>
        <strain evidence="1 2">12S5</strain>
    </source>
</reference>
<gene>
    <name evidence="1" type="ORF">J4P68_0032430</name>
</gene>
<dbReference type="EMBL" id="CP088282">
    <property type="protein sequence ID" value="UGY01781.1"/>
    <property type="molecule type" value="Genomic_DNA"/>
</dbReference>
<name>A0ACD3V5S5_9BRAD</name>